<feature type="transmembrane region" description="Helical" evidence="1">
    <location>
        <begin position="29"/>
        <end position="46"/>
    </location>
</feature>
<protein>
    <submittedName>
        <fullName evidence="2">Uncharacterized protein</fullName>
    </submittedName>
</protein>
<gene>
    <name evidence="2" type="ORF">L207DRAFT_508509</name>
</gene>
<proteinExistence type="predicted"/>
<keyword evidence="3" id="KW-1185">Reference proteome</keyword>
<feature type="transmembrane region" description="Helical" evidence="1">
    <location>
        <begin position="51"/>
        <end position="72"/>
    </location>
</feature>
<accession>A0A2J6S4L9</accession>
<evidence type="ECO:0000313" key="2">
    <source>
        <dbReference type="EMBL" id="PMD45709.1"/>
    </source>
</evidence>
<evidence type="ECO:0000256" key="1">
    <source>
        <dbReference type="SAM" id="Phobius"/>
    </source>
</evidence>
<keyword evidence="1" id="KW-0812">Transmembrane</keyword>
<reference evidence="2 3" key="1">
    <citation type="submission" date="2016-04" db="EMBL/GenBank/DDBJ databases">
        <title>A degradative enzymes factory behind the ericoid mycorrhizal symbiosis.</title>
        <authorList>
            <consortium name="DOE Joint Genome Institute"/>
            <person name="Martino E."/>
            <person name="Morin E."/>
            <person name="Grelet G."/>
            <person name="Kuo A."/>
            <person name="Kohler A."/>
            <person name="Daghino S."/>
            <person name="Barry K."/>
            <person name="Choi C."/>
            <person name="Cichocki N."/>
            <person name="Clum A."/>
            <person name="Copeland A."/>
            <person name="Hainaut M."/>
            <person name="Haridas S."/>
            <person name="Labutti K."/>
            <person name="Lindquist E."/>
            <person name="Lipzen A."/>
            <person name="Khouja H.-R."/>
            <person name="Murat C."/>
            <person name="Ohm R."/>
            <person name="Olson A."/>
            <person name="Spatafora J."/>
            <person name="Veneault-Fourrey C."/>
            <person name="Henrissat B."/>
            <person name="Grigoriev I."/>
            <person name="Martin F."/>
            <person name="Perotto S."/>
        </authorList>
    </citation>
    <scope>NUCLEOTIDE SEQUENCE [LARGE SCALE GENOMIC DNA]</scope>
    <source>
        <strain evidence="2 3">F</strain>
    </source>
</reference>
<dbReference type="AlphaFoldDB" id="A0A2J6S4L9"/>
<name>A0A2J6S4L9_HYAVF</name>
<sequence>MIFAFFLLGTAGLTGTTIALFHTRRQFGPVFIMTLAGTVASWVLGFSVEEIILVCLPLIIGCVILCSCTFGWKRTMIVDQDEKELLKSEV</sequence>
<keyword evidence="1" id="KW-0472">Membrane</keyword>
<organism evidence="2 3">
    <name type="scientific">Hyaloscypha variabilis (strain UAMH 11265 / GT02V1 / F)</name>
    <name type="common">Meliniomyces variabilis</name>
    <dbReference type="NCBI Taxonomy" id="1149755"/>
    <lineage>
        <taxon>Eukaryota</taxon>
        <taxon>Fungi</taxon>
        <taxon>Dikarya</taxon>
        <taxon>Ascomycota</taxon>
        <taxon>Pezizomycotina</taxon>
        <taxon>Leotiomycetes</taxon>
        <taxon>Helotiales</taxon>
        <taxon>Hyaloscyphaceae</taxon>
        <taxon>Hyaloscypha</taxon>
        <taxon>Hyaloscypha variabilis</taxon>
    </lineage>
</organism>
<evidence type="ECO:0000313" key="3">
    <source>
        <dbReference type="Proteomes" id="UP000235786"/>
    </source>
</evidence>
<keyword evidence="1" id="KW-1133">Transmembrane helix</keyword>
<dbReference type="OrthoDB" id="3559580at2759"/>
<dbReference type="EMBL" id="KZ613940">
    <property type="protein sequence ID" value="PMD45709.1"/>
    <property type="molecule type" value="Genomic_DNA"/>
</dbReference>
<dbReference type="Proteomes" id="UP000235786">
    <property type="component" value="Unassembled WGS sequence"/>
</dbReference>